<dbReference type="PANTHER" id="PTHR47506">
    <property type="entry name" value="TRANSCRIPTIONAL REGULATORY PROTEIN"/>
    <property type="match status" value="1"/>
</dbReference>
<dbReference type="Pfam" id="PF00440">
    <property type="entry name" value="TetR_N"/>
    <property type="match status" value="1"/>
</dbReference>
<dbReference type="Proteomes" id="UP000198656">
    <property type="component" value="Unassembled WGS sequence"/>
</dbReference>
<dbReference type="RefSeq" id="WP_092334671.1">
    <property type="nucleotide sequence ID" value="NZ_FNCP01000020.1"/>
</dbReference>
<evidence type="ECO:0000256" key="2">
    <source>
        <dbReference type="ARBA" id="ARBA00023125"/>
    </source>
</evidence>
<dbReference type="SUPFAM" id="SSF46689">
    <property type="entry name" value="Homeodomain-like"/>
    <property type="match status" value="1"/>
</dbReference>
<dbReference type="Gene3D" id="1.10.357.10">
    <property type="entry name" value="Tetracycline Repressor, domain 2"/>
    <property type="match status" value="1"/>
</dbReference>
<evidence type="ECO:0000256" key="1">
    <source>
        <dbReference type="ARBA" id="ARBA00023015"/>
    </source>
</evidence>
<proteinExistence type="predicted"/>
<keyword evidence="7" id="KW-1185">Reference proteome</keyword>
<dbReference type="InterPro" id="IPR001647">
    <property type="entry name" value="HTH_TetR"/>
</dbReference>
<dbReference type="PANTHER" id="PTHR47506:SF1">
    <property type="entry name" value="HTH-TYPE TRANSCRIPTIONAL REGULATOR YJDC"/>
    <property type="match status" value="1"/>
</dbReference>
<accession>A0A1G8FR52</accession>
<dbReference type="PRINTS" id="PR00455">
    <property type="entry name" value="HTHTETR"/>
</dbReference>
<evidence type="ECO:0000259" key="5">
    <source>
        <dbReference type="PROSITE" id="PS50977"/>
    </source>
</evidence>
<evidence type="ECO:0000256" key="3">
    <source>
        <dbReference type="ARBA" id="ARBA00023163"/>
    </source>
</evidence>
<dbReference type="PROSITE" id="PS50977">
    <property type="entry name" value="HTH_TETR_2"/>
    <property type="match status" value="1"/>
</dbReference>
<feature type="domain" description="HTH tetR-type" evidence="5">
    <location>
        <begin position="10"/>
        <end position="70"/>
    </location>
</feature>
<dbReference type="OrthoDB" id="9812484at2"/>
<evidence type="ECO:0000313" key="6">
    <source>
        <dbReference type="EMBL" id="SDH84436.1"/>
    </source>
</evidence>
<organism evidence="6 7">
    <name type="scientific">Desulfosporosinus hippei DSM 8344</name>
    <dbReference type="NCBI Taxonomy" id="1121419"/>
    <lineage>
        <taxon>Bacteria</taxon>
        <taxon>Bacillati</taxon>
        <taxon>Bacillota</taxon>
        <taxon>Clostridia</taxon>
        <taxon>Eubacteriales</taxon>
        <taxon>Desulfitobacteriaceae</taxon>
        <taxon>Desulfosporosinus</taxon>
    </lineage>
</organism>
<protein>
    <submittedName>
        <fullName evidence="6">DNA-binding transcriptional regulator, AcrR family</fullName>
    </submittedName>
</protein>
<dbReference type="GO" id="GO:0003677">
    <property type="term" value="F:DNA binding"/>
    <property type="evidence" value="ECO:0007669"/>
    <property type="project" value="UniProtKB-UniRule"/>
</dbReference>
<dbReference type="InterPro" id="IPR009057">
    <property type="entry name" value="Homeodomain-like_sf"/>
</dbReference>
<reference evidence="7" key="1">
    <citation type="submission" date="2016-10" db="EMBL/GenBank/DDBJ databases">
        <authorList>
            <person name="Varghese N."/>
            <person name="Submissions S."/>
        </authorList>
    </citation>
    <scope>NUCLEOTIDE SEQUENCE [LARGE SCALE GENOMIC DNA]</scope>
    <source>
        <strain evidence="7">DSM 8344</strain>
    </source>
</reference>
<keyword evidence="3" id="KW-0804">Transcription</keyword>
<feature type="DNA-binding region" description="H-T-H motif" evidence="4">
    <location>
        <begin position="33"/>
        <end position="52"/>
    </location>
</feature>
<dbReference type="EMBL" id="FNCP01000020">
    <property type="protein sequence ID" value="SDH84436.1"/>
    <property type="molecule type" value="Genomic_DNA"/>
</dbReference>
<evidence type="ECO:0000256" key="4">
    <source>
        <dbReference type="PROSITE-ProRule" id="PRU00335"/>
    </source>
</evidence>
<keyword evidence="1" id="KW-0805">Transcription regulation</keyword>
<dbReference type="AlphaFoldDB" id="A0A1G8FR52"/>
<gene>
    <name evidence="6" type="ORF">SAMN05443529_12046</name>
</gene>
<evidence type="ECO:0000313" key="7">
    <source>
        <dbReference type="Proteomes" id="UP000198656"/>
    </source>
</evidence>
<keyword evidence="2 4" id="KW-0238">DNA-binding</keyword>
<name>A0A1G8FR52_9FIRM</name>
<sequence>MAKFTELEREKIREELLKVAYRFFIAKGFKSTSLEDITSSVGIAKSSFYIFFESKEMLYMELLAHEGEQIEKQVWPKVIATEDIRLAIKMYLNMMALELESKILTQRLVYDIEEYKLVSRKLNPEYVGSEHLRSIVPLMEFIKSRQDTKEIIYEDPGVIAGVLRSALLIGSQKGDLQQYNYEKIRELLFEAVTNQITQYQSMQQIYE</sequence>
<dbReference type="STRING" id="1121419.SAMN05443529_12046"/>